<keyword evidence="7" id="KW-1133">Transmembrane helix</keyword>
<dbReference type="CDD" id="cd09274">
    <property type="entry name" value="RNase_HI_RT_Ty3"/>
    <property type="match status" value="1"/>
</dbReference>
<evidence type="ECO:0000313" key="11">
    <source>
        <dbReference type="EMBL" id="KAA3484261.1"/>
    </source>
</evidence>
<evidence type="ECO:0000256" key="2">
    <source>
        <dbReference type="ARBA" id="ARBA00022695"/>
    </source>
</evidence>
<keyword evidence="4" id="KW-0255">Endonuclease</keyword>
<evidence type="ECO:0000256" key="7">
    <source>
        <dbReference type="SAM" id="Phobius"/>
    </source>
</evidence>
<evidence type="ECO:0000313" key="12">
    <source>
        <dbReference type="Proteomes" id="UP000325315"/>
    </source>
</evidence>
<keyword evidence="6 11" id="KW-0695">RNA-directed DNA polymerase</keyword>
<sequence>MSQSLKRDNDGGGVYEKTYFKVSKGIMLVVVVYVPKGIMLLLVVSKKSKVEGTNQIDDNLSNIKMAIPLFQGKTNPEAYLEWEKKVELKLKNLTQGNQSVEDYFKEMEIAMTRSDVEEDWEATIVRFLAGLNRDIANIVELQHYVEFIDMVHMMINVEKTFEKKSLETSSVFKCLGNVHITNRFPNQSALVLRDNGEIESELEKEDETEIPTDEKDDLEYAMGGEILVIKQSLSIQTIENEQQQKLGLETTKHPHPYNLQWLNDGGELKVTKQAVITFSIGKYSDEVLYDVVPIHVGHLLLGRPCQFDRRVLHDGYTNRYTFKHQGKNVTLEPLTPKQESMFTTNDLDDNLPSSIMSLLQEFEDVFSEDDLSARMASFVVNSKGLEVNQEKVKAIQEWPRPTSISQVRSFHGLASFYRSEKLNGVALNYPTYDKEMYALIRALETWQHYLWPNEFVIHTDYEALKHIKGQNKLNKRHVKWVQFLESFPYEIKYKNCKENVIADALSRRYALLNKLDSKLLGFGYLKELYENDVDFGEIYKACEKGASERVCDQCITCKKENSHLKPHRLYTPLLIPEEPWVAISMDFVLGLPRTKSGGPFQVLEKINDNSYKLDLPCEHNISASFNVSNLSSYDIRDDFGTNRFKEGGDDTIMDPTKTLNVKQATCETLQDPTLRATQSALMIASDHSVIKAASIHVATDYDKSIQFEEGLRYDIKHRIRDCLFHSDQVQAPTQCLVQVQRAIQHPLRGLMVWVEERRHRAEDDMEIIMVSECRDYLSNVISILVTEKLVQKESEAFLAYVHDSSFVESFVGDIQTGREFLDVFPEELSRLPLDREVEFDIEIFPVSIAPYRIAPNELMELKV</sequence>
<keyword evidence="1" id="KW-0808">Transferase</keyword>
<evidence type="ECO:0000256" key="3">
    <source>
        <dbReference type="ARBA" id="ARBA00022722"/>
    </source>
</evidence>
<gene>
    <name evidence="11" type="ORF">EPI10_006354</name>
</gene>
<dbReference type="GO" id="GO:0016787">
    <property type="term" value="F:hydrolase activity"/>
    <property type="evidence" value="ECO:0007669"/>
    <property type="project" value="UniProtKB-KW"/>
</dbReference>
<dbReference type="OrthoDB" id="7461648at2759"/>
<keyword evidence="3" id="KW-0540">Nuclease</keyword>
<evidence type="ECO:0000256" key="1">
    <source>
        <dbReference type="ARBA" id="ARBA00022679"/>
    </source>
</evidence>
<dbReference type="GO" id="GO:0004519">
    <property type="term" value="F:endonuclease activity"/>
    <property type="evidence" value="ECO:0007669"/>
    <property type="project" value="UniProtKB-KW"/>
</dbReference>
<feature type="domain" description="Tf2-1-like SH3-like" evidence="10">
    <location>
        <begin position="597"/>
        <end position="633"/>
    </location>
</feature>
<keyword evidence="7" id="KW-0812">Transmembrane</keyword>
<dbReference type="SUPFAM" id="SSF56672">
    <property type="entry name" value="DNA/RNA polymerases"/>
    <property type="match status" value="1"/>
</dbReference>
<dbReference type="AlphaFoldDB" id="A0A5B6WQU3"/>
<dbReference type="CDD" id="cd00303">
    <property type="entry name" value="retropepsin_like"/>
    <property type="match status" value="1"/>
</dbReference>
<dbReference type="Pfam" id="PF03732">
    <property type="entry name" value="Retrotrans_gag"/>
    <property type="match status" value="1"/>
</dbReference>
<dbReference type="Pfam" id="PF17917">
    <property type="entry name" value="RT_RNaseH"/>
    <property type="match status" value="1"/>
</dbReference>
<dbReference type="Gene3D" id="3.30.70.270">
    <property type="match status" value="1"/>
</dbReference>
<protein>
    <submittedName>
        <fullName evidence="11">Reverse transcriptase</fullName>
    </submittedName>
</protein>
<evidence type="ECO:0000256" key="4">
    <source>
        <dbReference type="ARBA" id="ARBA00022759"/>
    </source>
</evidence>
<feature type="domain" description="Retrotransposon gag" evidence="8">
    <location>
        <begin position="85"/>
        <end position="133"/>
    </location>
</feature>
<feature type="transmembrane region" description="Helical" evidence="7">
    <location>
        <begin position="25"/>
        <end position="44"/>
    </location>
</feature>
<keyword evidence="2" id="KW-0548">Nucleotidyltransferase</keyword>
<evidence type="ECO:0000256" key="6">
    <source>
        <dbReference type="ARBA" id="ARBA00022918"/>
    </source>
</evidence>
<dbReference type="InterPro" id="IPR041373">
    <property type="entry name" value="RT_RNaseH"/>
</dbReference>
<dbReference type="InterPro" id="IPR005162">
    <property type="entry name" value="Retrotrans_gag_dom"/>
</dbReference>
<reference evidence="12" key="1">
    <citation type="journal article" date="2019" name="Plant Biotechnol. J.">
        <title>Genome sequencing of the Australian wild diploid species Gossypium australe highlights disease resistance and delayed gland morphogenesis.</title>
        <authorList>
            <person name="Cai Y."/>
            <person name="Cai X."/>
            <person name="Wang Q."/>
            <person name="Wang P."/>
            <person name="Zhang Y."/>
            <person name="Cai C."/>
            <person name="Xu Y."/>
            <person name="Wang K."/>
            <person name="Zhou Z."/>
            <person name="Wang C."/>
            <person name="Geng S."/>
            <person name="Li B."/>
            <person name="Dong Q."/>
            <person name="Hou Y."/>
            <person name="Wang H."/>
            <person name="Ai P."/>
            <person name="Liu Z."/>
            <person name="Yi F."/>
            <person name="Sun M."/>
            <person name="An G."/>
            <person name="Cheng J."/>
            <person name="Zhang Y."/>
            <person name="Shi Q."/>
            <person name="Xie Y."/>
            <person name="Shi X."/>
            <person name="Chang Y."/>
            <person name="Huang F."/>
            <person name="Chen Y."/>
            <person name="Hong S."/>
            <person name="Mi L."/>
            <person name="Sun Q."/>
            <person name="Zhang L."/>
            <person name="Zhou B."/>
            <person name="Peng R."/>
            <person name="Zhang X."/>
            <person name="Liu F."/>
        </authorList>
    </citation>
    <scope>NUCLEOTIDE SEQUENCE [LARGE SCALE GENOMIC DNA]</scope>
    <source>
        <strain evidence="12">cv. PA1801</strain>
    </source>
</reference>
<dbReference type="InterPro" id="IPR043502">
    <property type="entry name" value="DNA/RNA_pol_sf"/>
</dbReference>
<evidence type="ECO:0000259" key="10">
    <source>
        <dbReference type="Pfam" id="PF24626"/>
    </source>
</evidence>
<dbReference type="GO" id="GO:0003964">
    <property type="term" value="F:RNA-directed DNA polymerase activity"/>
    <property type="evidence" value="ECO:0007669"/>
    <property type="project" value="UniProtKB-KW"/>
</dbReference>
<keyword evidence="5" id="KW-0378">Hydrolase</keyword>
<dbReference type="Proteomes" id="UP000325315">
    <property type="component" value="Unassembled WGS sequence"/>
</dbReference>
<organism evidence="11 12">
    <name type="scientific">Gossypium australe</name>
    <dbReference type="NCBI Taxonomy" id="47621"/>
    <lineage>
        <taxon>Eukaryota</taxon>
        <taxon>Viridiplantae</taxon>
        <taxon>Streptophyta</taxon>
        <taxon>Embryophyta</taxon>
        <taxon>Tracheophyta</taxon>
        <taxon>Spermatophyta</taxon>
        <taxon>Magnoliopsida</taxon>
        <taxon>eudicotyledons</taxon>
        <taxon>Gunneridae</taxon>
        <taxon>Pentapetalae</taxon>
        <taxon>rosids</taxon>
        <taxon>malvids</taxon>
        <taxon>Malvales</taxon>
        <taxon>Malvaceae</taxon>
        <taxon>Malvoideae</taxon>
        <taxon>Gossypium</taxon>
    </lineage>
</organism>
<evidence type="ECO:0000259" key="9">
    <source>
        <dbReference type="Pfam" id="PF17917"/>
    </source>
</evidence>
<feature type="domain" description="Reverse transcriptase RNase H-like" evidence="9">
    <location>
        <begin position="417"/>
        <end position="487"/>
    </location>
</feature>
<evidence type="ECO:0000259" key="8">
    <source>
        <dbReference type="Pfam" id="PF03732"/>
    </source>
</evidence>
<evidence type="ECO:0000256" key="5">
    <source>
        <dbReference type="ARBA" id="ARBA00022801"/>
    </source>
</evidence>
<dbReference type="EMBL" id="SMMG02000002">
    <property type="protein sequence ID" value="KAA3484261.1"/>
    <property type="molecule type" value="Genomic_DNA"/>
</dbReference>
<dbReference type="InterPro" id="IPR056924">
    <property type="entry name" value="SH3_Tf2-1"/>
</dbReference>
<name>A0A5B6WQU3_9ROSI</name>
<proteinExistence type="predicted"/>
<dbReference type="Pfam" id="PF24626">
    <property type="entry name" value="SH3_Tf2-1"/>
    <property type="match status" value="1"/>
</dbReference>
<accession>A0A5B6WQU3</accession>
<comment type="caution">
    <text evidence="11">The sequence shown here is derived from an EMBL/GenBank/DDBJ whole genome shotgun (WGS) entry which is preliminary data.</text>
</comment>
<dbReference type="InterPro" id="IPR043128">
    <property type="entry name" value="Rev_trsase/Diguanyl_cyclase"/>
</dbReference>
<keyword evidence="12" id="KW-1185">Reference proteome</keyword>
<dbReference type="PANTHER" id="PTHR35046">
    <property type="entry name" value="ZINC KNUCKLE (CCHC-TYPE) FAMILY PROTEIN"/>
    <property type="match status" value="1"/>
</dbReference>
<dbReference type="PANTHER" id="PTHR35046:SF9">
    <property type="entry name" value="RNA-DIRECTED DNA POLYMERASE"/>
    <property type="match status" value="1"/>
</dbReference>
<keyword evidence="7" id="KW-0472">Membrane</keyword>